<keyword evidence="2" id="KW-1185">Reference proteome</keyword>
<evidence type="ECO:0000313" key="1">
    <source>
        <dbReference type="EMBL" id="MBO3100281.1"/>
    </source>
</evidence>
<evidence type="ECO:0008006" key="3">
    <source>
        <dbReference type="Google" id="ProtNLM"/>
    </source>
</evidence>
<reference evidence="1 2" key="1">
    <citation type="submission" date="2021-03" db="EMBL/GenBank/DDBJ databases">
        <title>Gelidibacter sp. nov., isolated from costal sediment.</title>
        <authorList>
            <person name="Lun K.-Y."/>
        </authorList>
    </citation>
    <scope>NUCLEOTIDE SEQUENCE [LARGE SCALE GENOMIC DNA]</scope>
    <source>
        <strain evidence="1 2">DF109</strain>
    </source>
</reference>
<dbReference type="RefSeq" id="WP_208235386.1">
    <property type="nucleotide sequence ID" value="NZ_JAGEVG010000040.1"/>
</dbReference>
<accession>A0ABS3SYC7</accession>
<gene>
    <name evidence="1" type="ORF">J4051_18570</name>
</gene>
<evidence type="ECO:0000313" key="2">
    <source>
        <dbReference type="Proteomes" id="UP000681315"/>
    </source>
</evidence>
<name>A0ABS3SYC7_9FLAO</name>
<dbReference type="PROSITE" id="PS51257">
    <property type="entry name" value="PROKAR_LIPOPROTEIN"/>
    <property type="match status" value="1"/>
</dbReference>
<comment type="caution">
    <text evidence="1">The sequence shown here is derived from an EMBL/GenBank/DDBJ whole genome shotgun (WGS) entry which is preliminary data.</text>
</comment>
<proteinExistence type="predicted"/>
<dbReference type="Proteomes" id="UP000681315">
    <property type="component" value="Unassembled WGS sequence"/>
</dbReference>
<organism evidence="1 2">
    <name type="scientific">Gelidibacter pelagius</name>
    <dbReference type="NCBI Taxonomy" id="2819985"/>
    <lineage>
        <taxon>Bacteria</taxon>
        <taxon>Pseudomonadati</taxon>
        <taxon>Bacteroidota</taxon>
        <taxon>Flavobacteriia</taxon>
        <taxon>Flavobacteriales</taxon>
        <taxon>Flavobacteriaceae</taxon>
        <taxon>Gelidibacter</taxon>
    </lineage>
</organism>
<protein>
    <recommendedName>
        <fullName evidence="3">GLPGLI family protein</fullName>
    </recommendedName>
</protein>
<dbReference type="EMBL" id="JAGEVG010000040">
    <property type="protein sequence ID" value="MBO3100281.1"/>
    <property type="molecule type" value="Genomic_DNA"/>
</dbReference>
<sequence>MKKTINILIIIFLFSCSDTTKKETQRTETRNLTVFEFDSLVSKADYELSIRERDSVIIYNYKNINDSTKNKDFRYLKHSDQLLAGPFEFKKTENHHYPTFENFNYYDSDPGIMDGMGPVIFNDEFGVLGFDNGMGTQYYFTNDSIGKIELPILYKQTELNVTDNIPQGKFKYEIYFAEFGGRMPN</sequence>